<dbReference type="STRING" id="1094562.ME1_00789"/>
<accession>J0ZIR8</accession>
<sequence length="201" mass="22411">MNSTAKKLQDTIFSYIQHHNDSASLQKQDLGKKYEFTGETIEIDGHVLHRIRALRDFGYMFGKVKAGDLGGFIEKEDNLSHQGSCWVFDNARVYQNALVTDNAYVACDVIIKDSATVSDNARVVNNVHISDNAEVCDNAAIYDNVKIYGKAFVGDYSRISENVIINGATIIGDSDIESDTYLSPNDLICDKFIPEIDDPCW</sequence>
<dbReference type="RefSeq" id="WP_004863621.1">
    <property type="nucleotide sequence ID" value="NZ_CADEAE010000025.1"/>
</dbReference>
<proteinExistence type="predicted"/>
<comment type="caution">
    <text evidence="1">The sequence shown here is derived from an EMBL/GenBank/DDBJ whole genome shotgun (WGS) entry which is preliminary data.</text>
</comment>
<evidence type="ECO:0000313" key="2">
    <source>
        <dbReference type="Proteomes" id="UP000002304"/>
    </source>
</evidence>
<gene>
    <name evidence="1" type="ORF">ME1_00789</name>
</gene>
<evidence type="ECO:0008006" key="3">
    <source>
        <dbReference type="Google" id="ProtNLM"/>
    </source>
</evidence>
<evidence type="ECO:0000313" key="1">
    <source>
        <dbReference type="EMBL" id="EJF88123.1"/>
    </source>
</evidence>
<protein>
    <recommendedName>
        <fullName evidence="3">UDP-3-O-[3-hydroxymyristoyl] glucosamine N-acyltransferase</fullName>
    </recommendedName>
</protein>
<dbReference type="SUPFAM" id="SSF51161">
    <property type="entry name" value="Trimeric LpxA-like enzymes"/>
    <property type="match status" value="1"/>
</dbReference>
<dbReference type="HOGENOM" id="CLU_063479_4_0_5"/>
<name>J0ZIR8_BARVI</name>
<dbReference type="Gene3D" id="2.160.10.10">
    <property type="entry name" value="Hexapeptide repeat proteins"/>
    <property type="match status" value="1"/>
</dbReference>
<organism evidence="1 2">
    <name type="scientific">Bartonella vinsonii subsp. arupensis OK-94-513</name>
    <dbReference type="NCBI Taxonomy" id="1094562"/>
    <lineage>
        <taxon>Bacteria</taxon>
        <taxon>Pseudomonadati</taxon>
        <taxon>Pseudomonadota</taxon>
        <taxon>Alphaproteobacteria</taxon>
        <taxon>Hyphomicrobiales</taxon>
        <taxon>Bartonellaceae</taxon>
        <taxon>Bartonella</taxon>
    </lineage>
</organism>
<dbReference type="InterPro" id="IPR011004">
    <property type="entry name" value="Trimer_LpxA-like_sf"/>
</dbReference>
<dbReference type="AlphaFoldDB" id="J0ZIR8"/>
<dbReference type="PATRIC" id="fig|1094562.3.peg.887"/>
<dbReference type="Proteomes" id="UP000002304">
    <property type="component" value="Unassembled WGS sequence"/>
</dbReference>
<reference evidence="1 2" key="1">
    <citation type="submission" date="2012-03" db="EMBL/GenBank/DDBJ databases">
        <title>The Genome Sequence of Bartonella vinsonii subsp. arupensis OK-94-513.</title>
        <authorList>
            <consortium name="The Broad Institute Genome Sequencing Platform"/>
            <consortium name="The Broad Institute Genome Sequencing Center for Infectious Disease"/>
            <person name="Feldgarden M."/>
            <person name="Kirby J."/>
            <person name="Kosoy M."/>
            <person name="Birtles R."/>
            <person name="Probert W.S."/>
            <person name="Chiaraviglio L."/>
            <person name="Young S.K."/>
            <person name="Zeng Q."/>
            <person name="Gargeya S."/>
            <person name="Fitzgerald M."/>
            <person name="Haas B."/>
            <person name="Abouelleil A."/>
            <person name="Alvarado L."/>
            <person name="Arachchi H.M."/>
            <person name="Berlin A."/>
            <person name="Chapman S.B."/>
            <person name="Gearin G."/>
            <person name="Goldberg J."/>
            <person name="Griggs A."/>
            <person name="Gujja S."/>
            <person name="Hansen M."/>
            <person name="Heiman D."/>
            <person name="Howarth C."/>
            <person name="Larimer J."/>
            <person name="Lui A."/>
            <person name="MacDonald P.J.P."/>
            <person name="McCowen C."/>
            <person name="Montmayeur A."/>
            <person name="Murphy C."/>
            <person name="Neiman D."/>
            <person name="Pearson M."/>
            <person name="Priest M."/>
            <person name="Roberts A."/>
            <person name="Saif S."/>
            <person name="Shea T."/>
            <person name="Sisk P."/>
            <person name="Stolte C."/>
            <person name="Sykes S."/>
            <person name="Wortman J."/>
            <person name="Nusbaum C."/>
            <person name="Birren B."/>
        </authorList>
    </citation>
    <scope>NUCLEOTIDE SEQUENCE [LARGE SCALE GENOMIC DNA]</scope>
    <source>
        <strain evidence="1 2">OK-94-513</strain>
    </source>
</reference>
<dbReference type="EMBL" id="AILZ01000018">
    <property type="protein sequence ID" value="EJF88123.1"/>
    <property type="molecule type" value="Genomic_DNA"/>
</dbReference>